<feature type="compositionally biased region" description="Polar residues" evidence="1">
    <location>
        <begin position="67"/>
        <end position="80"/>
    </location>
</feature>
<organism evidence="2 3">
    <name type="scientific">Blyttiomyces helicus</name>
    <dbReference type="NCBI Taxonomy" id="388810"/>
    <lineage>
        <taxon>Eukaryota</taxon>
        <taxon>Fungi</taxon>
        <taxon>Fungi incertae sedis</taxon>
        <taxon>Chytridiomycota</taxon>
        <taxon>Chytridiomycota incertae sedis</taxon>
        <taxon>Chytridiomycetes</taxon>
        <taxon>Chytridiomycetes incertae sedis</taxon>
        <taxon>Blyttiomyces</taxon>
    </lineage>
</organism>
<feature type="region of interest" description="Disordered" evidence="1">
    <location>
        <begin position="1"/>
        <end position="112"/>
    </location>
</feature>
<keyword evidence="3" id="KW-1185">Reference proteome</keyword>
<evidence type="ECO:0000313" key="2">
    <source>
        <dbReference type="EMBL" id="RKO88882.1"/>
    </source>
</evidence>
<dbReference type="Proteomes" id="UP000269721">
    <property type="component" value="Unassembled WGS sequence"/>
</dbReference>
<evidence type="ECO:0000313" key="3">
    <source>
        <dbReference type="Proteomes" id="UP000269721"/>
    </source>
</evidence>
<dbReference type="EMBL" id="KZ996422">
    <property type="protein sequence ID" value="RKO88882.1"/>
    <property type="molecule type" value="Genomic_DNA"/>
</dbReference>
<dbReference type="AlphaFoldDB" id="A0A4P9W9M5"/>
<protein>
    <submittedName>
        <fullName evidence="2">Uncharacterized protein</fullName>
    </submittedName>
</protein>
<evidence type="ECO:0000256" key="1">
    <source>
        <dbReference type="SAM" id="MobiDB-lite"/>
    </source>
</evidence>
<name>A0A4P9W9M5_9FUNG</name>
<proteinExistence type="predicted"/>
<reference evidence="3" key="1">
    <citation type="journal article" date="2018" name="Nat. Microbiol.">
        <title>Leveraging single-cell genomics to expand the fungal tree of life.</title>
        <authorList>
            <person name="Ahrendt S.R."/>
            <person name="Quandt C.A."/>
            <person name="Ciobanu D."/>
            <person name="Clum A."/>
            <person name="Salamov A."/>
            <person name="Andreopoulos B."/>
            <person name="Cheng J.F."/>
            <person name="Woyke T."/>
            <person name="Pelin A."/>
            <person name="Henrissat B."/>
            <person name="Reynolds N.K."/>
            <person name="Benny G.L."/>
            <person name="Smith M.E."/>
            <person name="James T.Y."/>
            <person name="Grigoriev I.V."/>
        </authorList>
    </citation>
    <scope>NUCLEOTIDE SEQUENCE [LARGE SCALE GENOMIC DNA]</scope>
</reference>
<accession>A0A4P9W9M5</accession>
<sequence length="112" mass="12203">MHHHTVAPPPSQEAYHSQQQPPSEAMHRPCPTITDEKEMGHTRPHRSNATPPPATSWKPVDSDDATPVNTVKPTSATSSCHVRAAPMLGLRKPLHTTQQAPPTSTDDDDHTP</sequence>
<gene>
    <name evidence="2" type="ORF">BDK51DRAFT_43138</name>
</gene>